<dbReference type="Gene3D" id="3.40.50.300">
    <property type="entry name" value="P-loop containing nucleotide triphosphate hydrolases"/>
    <property type="match status" value="1"/>
</dbReference>
<feature type="domain" description="ABC transmembrane type-1" evidence="11">
    <location>
        <begin position="39"/>
        <end position="328"/>
    </location>
</feature>
<reference evidence="12 13" key="1">
    <citation type="submission" date="2013-05" db="EMBL/GenBank/DDBJ databases">
        <authorList>
            <person name="Strain E.A."/>
            <person name="Brown E."/>
            <person name="Allard M.W."/>
            <person name="Luo Y.L."/>
        </authorList>
    </citation>
    <scope>NUCLEOTIDE SEQUENCE [LARGE SCALE GENOMIC DNA]</scope>
    <source>
        <strain evidence="12 13">TS-15</strain>
    </source>
</reference>
<dbReference type="GO" id="GO:0005886">
    <property type="term" value="C:plasma membrane"/>
    <property type="evidence" value="ECO:0007669"/>
    <property type="project" value="UniProtKB-SubCell"/>
</dbReference>
<dbReference type="EMBL" id="ATMT01000076">
    <property type="protein sequence ID" value="EPY04856.1"/>
    <property type="molecule type" value="Genomic_DNA"/>
</dbReference>
<dbReference type="FunFam" id="3.40.50.300:FF:000221">
    <property type="entry name" value="Multidrug ABC transporter ATP-binding protein"/>
    <property type="match status" value="1"/>
</dbReference>
<dbReference type="GO" id="GO:0016887">
    <property type="term" value="F:ATP hydrolysis activity"/>
    <property type="evidence" value="ECO:0007669"/>
    <property type="project" value="InterPro"/>
</dbReference>
<dbReference type="SUPFAM" id="SSF90123">
    <property type="entry name" value="ABC transporter transmembrane region"/>
    <property type="match status" value="1"/>
</dbReference>
<gene>
    <name evidence="12" type="ORF">PAALTS15_23173</name>
</gene>
<keyword evidence="3" id="KW-1003">Cell membrane</keyword>
<dbReference type="PROSITE" id="PS50893">
    <property type="entry name" value="ABC_TRANSPORTER_2"/>
    <property type="match status" value="1"/>
</dbReference>
<dbReference type="Gene3D" id="1.20.1560.10">
    <property type="entry name" value="ABC transporter type 1, transmembrane domain"/>
    <property type="match status" value="1"/>
</dbReference>
<keyword evidence="6" id="KW-0067">ATP-binding</keyword>
<dbReference type="eggNOG" id="COG1132">
    <property type="taxonomic scope" value="Bacteria"/>
</dbReference>
<dbReference type="SMART" id="SM00382">
    <property type="entry name" value="AAA"/>
    <property type="match status" value="1"/>
</dbReference>
<dbReference type="GO" id="GO:0034040">
    <property type="term" value="F:ATPase-coupled lipid transmembrane transporter activity"/>
    <property type="evidence" value="ECO:0007669"/>
    <property type="project" value="TreeGrafter"/>
</dbReference>
<evidence type="ECO:0000256" key="4">
    <source>
        <dbReference type="ARBA" id="ARBA00022692"/>
    </source>
</evidence>
<dbReference type="GO" id="GO:0005524">
    <property type="term" value="F:ATP binding"/>
    <property type="evidence" value="ECO:0007669"/>
    <property type="project" value="UniProtKB-KW"/>
</dbReference>
<evidence type="ECO:0000256" key="2">
    <source>
        <dbReference type="ARBA" id="ARBA00022448"/>
    </source>
</evidence>
<dbReference type="Pfam" id="PF00005">
    <property type="entry name" value="ABC_tran"/>
    <property type="match status" value="1"/>
</dbReference>
<protein>
    <submittedName>
        <fullName evidence="12">ABC transporter</fullName>
    </submittedName>
</protein>
<evidence type="ECO:0000313" key="13">
    <source>
        <dbReference type="Proteomes" id="UP000015344"/>
    </source>
</evidence>
<evidence type="ECO:0000259" key="11">
    <source>
        <dbReference type="PROSITE" id="PS50929"/>
    </source>
</evidence>
<dbReference type="PANTHER" id="PTHR24221:SF646">
    <property type="entry name" value="HAEMOLYSIN SECRETION ATP-BINDING PROTEIN"/>
    <property type="match status" value="1"/>
</dbReference>
<keyword evidence="5" id="KW-0547">Nucleotide-binding</keyword>
<dbReference type="InterPro" id="IPR039421">
    <property type="entry name" value="Type_1_exporter"/>
</dbReference>
<feature type="transmembrane region" description="Helical" evidence="9">
    <location>
        <begin position="33"/>
        <end position="58"/>
    </location>
</feature>
<evidence type="ECO:0000256" key="7">
    <source>
        <dbReference type="ARBA" id="ARBA00022989"/>
    </source>
</evidence>
<feature type="transmembrane region" description="Helical" evidence="9">
    <location>
        <begin position="270"/>
        <end position="293"/>
    </location>
</feature>
<dbReference type="Proteomes" id="UP000015344">
    <property type="component" value="Unassembled WGS sequence"/>
</dbReference>
<evidence type="ECO:0000256" key="1">
    <source>
        <dbReference type="ARBA" id="ARBA00004651"/>
    </source>
</evidence>
<name>S9TRC1_PAEAL</name>
<organism evidence="12 13">
    <name type="scientific">Paenibacillus alvei TS-15</name>
    <dbReference type="NCBI Taxonomy" id="1117108"/>
    <lineage>
        <taxon>Bacteria</taxon>
        <taxon>Bacillati</taxon>
        <taxon>Bacillota</taxon>
        <taxon>Bacilli</taxon>
        <taxon>Bacillales</taxon>
        <taxon>Paenibacillaceae</taxon>
        <taxon>Paenibacillus</taxon>
    </lineage>
</organism>
<evidence type="ECO:0000313" key="12">
    <source>
        <dbReference type="EMBL" id="EPY04856.1"/>
    </source>
</evidence>
<evidence type="ECO:0000259" key="10">
    <source>
        <dbReference type="PROSITE" id="PS50893"/>
    </source>
</evidence>
<keyword evidence="2" id="KW-0813">Transport</keyword>
<feature type="transmembrane region" description="Helical" evidence="9">
    <location>
        <begin position="78"/>
        <end position="97"/>
    </location>
</feature>
<dbReference type="PATRIC" id="fig|1117108.3.peg.4786"/>
<evidence type="ECO:0000256" key="8">
    <source>
        <dbReference type="ARBA" id="ARBA00023136"/>
    </source>
</evidence>
<comment type="subcellular location">
    <subcellularLocation>
        <location evidence="1">Cell membrane</location>
        <topology evidence="1">Multi-pass membrane protein</topology>
    </subcellularLocation>
</comment>
<sequence>MEISSDDGKRNFKEKRRLVINVLFQFFPTMMKVIPGMTLIIVVCNIISSLIPVVQIYLLKELIDEMTALFEGHSSSLLTSYLLLGIQGSLLLLDKLIQFGEKILGFRAQQHLKFYFEHLLVHKSSKLPLRYFDRPEYFDQLERAALGMDIRGFSIFVLFMNALRNSISIIGMLSVLISFHWILALVVLLMLIPSLWVNLYFGQRKYMQMIMQTPTQRKTHYLLQLLHSRHAAKEFRIYQHSDYVIGKWTELFWKTTDERYQLEKTASWRALLVGSVQSFLSIGTFGILVWFGYQGLLTIGHYVSLTQALVQIEGFISGLGRNIAGIYEESLFVSEVLQYLHIETEEDKGRKENTVMFPSQLHNCIEVRHLTFSYSNQSKPILNNITFRIEAGEKIAIVGENGAGKSTLVKCLLGLYLPNEGSITFDGVDIREIDTESLRENVSAVFQDYVNYQLTARENIAMGKLSHIHDDAMIMEAADHAGAGVILRKLPQGMDTALGAMFEGGHELSGGQWQKIALSRAFMKQAQFMILDEPTAALDPKSEAEVYDQFMKLCEGKTTIMISHRLSSCRNADRIIVLHDGEIIEEGSHEELIQKQGEYAKMFASQAGRYTA</sequence>
<keyword evidence="4 9" id="KW-0812">Transmembrane</keyword>
<dbReference type="PROSITE" id="PS00211">
    <property type="entry name" value="ABC_TRANSPORTER_1"/>
    <property type="match status" value="1"/>
</dbReference>
<dbReference type="InterPro" id="IPR036640">
    <property type="entry name" value="ABC1_TM_sf"/>
</dbReference>
<dbReference type="PANTHER" id="PTHR24221">
    <property type="entry name" value="ATP-BINDING CASSETTE SUB-FAMILY B"/>
    <property type="match status" value="1"/>
</dbReference>
<dbReference type="AlphaFoldDB" id="S9TRC1"/>
<dbReference type="GO" id="GO:0140359">
    <property type="term" value="F:ABC-type transporter activity"/>
    <property type="evidence" value="ECO:0007669"/>
    <property type="project" value="InterPro"/>
</dbReference>
<dbReference type="SUPFAM" id="SSF52540">
    <property type="entry name" value="P-loop containing nucleoside triphosphate hydrolases"/>
    <property type="match status" value="1"/>
</dbReference>
<evidence type="ECO:0000256" key="5">
    <source>
        <dbReference type="ARBA" id="ARBA00022741"/>
    </source>
</evidence>
<dbReference type="PROSITE" id="PS50929">
    <property type="entry name" value="ABC_TM1F"/>
    <property type="match status" value="1"/>
</dbReference>
<dbReference type="InterPro" id="IPR027417">
    <property type="entry name" value="P-loop_NTPase"/>
</dbReference>
<accession>S9TRC1</accession>
<evidence type="ECO:0000256" key="6">
    <source>
        <dbReference type="ARBA" id="ARBA00022840"/>
    </source>
</evidence>
<evidence type="ECO:0000256" key="3">
    <source>
        <dbReference type="ARBA" id="ARBA00022475"/>
    </source>
</evidence>
<dbReference type="InterPro" id="IPR003593">
    <property type="entry name" value="AAA+_ATPase"/>
</dbReference>
<dbReference type="InterPro" id="IPR017871">
    <property type="entry name" value="ABC_transporter-like_CS"/>
</dbReference>
<comment type="caution">
    <text evidence="12">The sequence shown here is derived from an EMBL/GenBank/DDBJ whole genome shotgun (WGS) entry which is preliminary data.</text>
</comment>
<feature type="transmembrane region" description="Helical" evidence="9">
    <location>
        <begin position="153"/>
        <end position="173"/>
    </location>
</feature>
<proteinExistence type="predicted"/>
<keyword evidence="7 9" id="KW-1133">Transmembrane helix</keyword>
<dbReference type="InterPro" id="IPR003439">
    <property type="entry name" value="ABC_transporter-like_ATP-bd"/>
</dbReference>
<evidence type="ECO:0000256" key="9">
    <source>
        <dbReference type="SAM" id="Phobius"/>
    </source>
</evidence>
<feature type="transmembrane region" description="Helical" evidence="9">
    <location>
        <begin position="179"/>
        <end position="201"/>
    </location>
</feature>
<dbReference type="InterPro" id="IPR011527">
    <property type="entry name" value="ABC1_TM_dom"/>
</dbReference>
<dbReference type="RefSeq" id="WP_021261841.1">
    <property type="nucleotide sequence ID" value="NZ_ATMT01000076.1"/>
</dbReference>
<keyword evidence="8 9" id="KW-0472">Membrane</keyword>
<feature type="domain" description="ABC transporter" evidence="10">
    <location>
        <begin position="365"/>
        <end position="605"/>
    </location>
</feature>